<dbReference type="PROSITE" id="PS50994">
    <property type="entry name" value="INTEGRASE"/>
    <property type="match status" value="1"/>
</dbReference>
<feature type="compositionally biased region" description="Low complexity" evidence="3">
    <location>
        <begin position="586"/>
        <end position="608"/>
    </location>
</feature>
<dbReference type="Proteomes" id="UP001189429">
    <property type="component" value="Unassembled WGS sequence"/>
</dbReference>
<evidence type="ECO:0000313" key="7">
    <source>
        <dbReference type="Proteomes" id="UP001189429"/>
    </source>
</evidence>
<feature type="region of interest" description="Disordered" evidence="3">
    <location>
        <begin position="994"/>
        <end position="1061"/>
    </location>
</feature>
<keyword evidence="7" id="KW-1185">Reference proteome</keyword>
<organism evidence="6 7">
    <name type="scientific">Prorocentrum cordatum</name>
    <dbReference type="NCBI Taxonomy" id="2364126"/>
    <lineage>
        <taxon>Eukaryota</taxon>
        <taxon>Sar</taxon>
        <taxon>Alveolata</taxon>
        <taxon>Dinophyceae</taxon>
        <taxon>Prorocentrales</taxon>
        <taxon>Prorocentraceae</taxon>
        <taxon>Prorocentrum</taxon>
    </lineage>
</organism>
<feature type="region of interest" description="Disordered" evidence="3">
    <location>
        <begin position="279"/>
        <end position="322"/>
    </location>
</feature>
<dbReference type="PROSITE" id="PS50158">
    <property type="entry name" value="ZF_CCHC"/>
    <property type="match status" value="1"/>
</dbReference>
<keyword evidence="1" id="KW-0863">Zinc-finger</keyword>
<dbReference type="PANTHER" id="PTHR48125:SF10">
    <property type="entry name" value="OS12G0136300 PROTEIN"/>
    <property type="match status" value="1"/>
</dbReference>
<reference evidence="6" key="1">
    <citation type="submission" date="2023-10" db="EMBL/GenBank/DDBJ databases">
        <authorList>
            <person name="Chen Y."/>
            <person name="Shah S."/>
            <person name="Dougan E. K."/>
            <person name="Thang M."/>
            <person name="Chan C."/>
        </authorList>
    </citation>
    <scope>NUCLEOTIDE SEQUENCE [LARGE SCALE GENOMIC DNA]</scope>
</reference>
<accession>A0ABN9SC60</accession>
<dbReference type="PANTHER" id="PTHR48125">
    <property type="entry name" value="LP07818P1"/>
    <property type="match status" value="1"/>
</dbReference>
<feature type="coiled-coil region" evidence="2">
    <location>
        <begin position="1"/>
        <end position="49"/>
    </location>
</feature>
<evidence type="ECO:0000313" key="6">
    <source>
        <dbReference type="EMBL" id="CAK0829573.1"/>
    </source>
</evidence>
<dbReference type="InterPro" id="IPR001878">
    <property type="entry name" value="Znf_CCHC"/>
</dbReference>
<name>A0ABN9SC60_9DINO</name>
<feature type="region of interest" description="Disordered" evidence="3">
    <location>
        <begin position="578"/>
        <end position="641"/>
    </location>
</feature>
<keyword evidence="1" id="KW-0862">Zinc</keyword>
<evidence type="ECO:0000259" key="4">
    <source>
        <dbReference type="PROSITE" id="PS50158"/>
    </source>
</evidence>
<proteinExistence type="predicted"/>
<evidence type="ECO:0000256" key="2">
    <source>
        <dbReference type="SAM" id="Coils"/>
    </source>
</evidence>
<feature type="domain" description="CCHC-type" evidence="4">
    <location>
        <begin position="321"/>
        <end position="336"/>
    </location>
</feature>
<comment type="caution">
    <text evidence="6">The sequence shown here is derived from an EMBL/GenBank/DDBJ whole genome shotgun (WGS) entry which is preliminary data.</text>
</comment>
<feature type="domain" description="Integrase catalytic" evidence="5">
    <location>
        <begin position="678"/>
        <end position="850"/>
    </location>
</feature>
<feature type="compositionally biased region" description="Basic and acidic residues" evidence="3">
    <location>
        <begin position="282"/>
        <end position="322"/>
    </location>
</feature>
<feature type="compositionally biased region" description="Low complexity" evidence="3">
    <location>
        <begin position="994"/>
        <end position="1041"/>
    </location>
</feature>
<dbReference type="CDD" id="cd09272">
    <property type="entry name" value="RNase_HI_RT_Ty1"/>
    <property type="match status" value="1"/>
</dbReference>
<feature type="coiled-coil region" evidence="2">
    <location>
        <begin position="194"/>
        <end position="221"/>
    </location>
</feature>
<gene>
    <name evidence="6" type="ORF">PCOR1329_LOCUS28470</name>
</gene>
<dbReference type="EMBL" id="CAUYUJ010010513">
    <property type="protein sequence ID" value="CAK0829573.1"/>
    <property type="molecule type" value="Genomic_DNA"/>
</dbReference>
<evidence type="ECO:0000259" key="5">
    <source>
        <dbReference type="PROSITE" id="PS50994"/>
    </source>
</evidence>
<evidence type="ECO:0000256" key="3">
    <source>
        <dbReference type="SAM" id="MobiDB-lite"/>
    </source>
</evidence>
<keyword evidence="2" id="KW-0175">Coiled coil</keyword>
<evidence type="ECO:0008006" key="8">
    <source>
        <dbReference type="Google" id="ProtNLM"/>
    </source>
</evidence>
<sequence length="1773" mass="194894">MEELAQRLQAMEARQQELVQELQRQQQRGQAAEQGLQAAQAELAQLRAAPAAAPQQPLLERLGGATVDTRTLGKPASFSGHREAWREFRFVFHAFACAAHANMAELFTRVEAMGANVVEGQDLDEATAALSRQLYYMLVMTTTDDAHLLLHNVEEGNGAEAWRGLCWEYEPDVRVRHGAVLHALLRREFGKDPNGDLAKEIESLERDVRRCENQSGKVLDEDVKISTLVGGMQNTKVRDHLLLNAARLDTFQRLRAEVLNFAVAKRTWAQDVDDPMLIGAVKDGKGKTSKGKGKDSKGKGKDSKGKAKTKDTHNPASGKECHYCGKPNHFKNECRKLKADIKAGKVDANGNTQLALPAPGVPMPMNAAYPALFQPMWYPGQGGAPPAHGIHSIHPPGTVVMGLGLRRSIQLVSGRAADDPLTVNMIQPAGMIAAVGHGGVELALLDSGSGVVACPADYAPDVPMLPPRRDLRPMVSATSEPIKNYGTKNITYVLDNGEELAITWNVTNVNCLILSASALRRGGATVVIAPEREMLHTASGGCVDLVMQSDVPWLRLRRQARGIRAARVPTAIEVGEPASAAEPATAGEVQPAPAVGPAAADAAPVEARAAPREALRRIPAPLDASEEARPHRSVKVPIGPSDHEKEEHYLTHIPFRSWCSYCTRAAAPDDPHHRTRMPVTMPLKPIVMMDYTFVTDPPFDMMTILTVYDQELGMVLALVVDEKGPIEYAIRSVIEYLGYWGRKAIILRVDGEPAIKALAEAIRIGRADPTVLEMKPRYSPESMGGVENMNKEVKNLLRTIVLYLRDVAKVELHTGHPLVPWLVRHCGWCICMYRVRADGQTGYERLKGRPYNGKIALFGECLWYRTPDASRLSSLDQRWTTCIWLGKSWKTDEHIIVLGNEVRLARSVRRKAIGKRWNKKMLDKVLCTPWLPRLDAQTPAVRPKRYITKAYLDKYGLTPECPGCTGRTTGHSDTCKARFLAIWGKEDEALASSSAAAPAASAEAPQPAASGPQLEAPPGLPAPAGAAPDADMAAPAEDAAPAAPPGLAPAARDPAVDAEMEAASIAAKREREDLSFQEKVELFESGGADASGPASSRRRVIGALHVCGQPSLAEARSIVTLVAYVATPDIGTQDVKDHKTGEVLDPELVRSGRARERQNMLDRCLYERVPMKDARGKKVRSMWLDEKRVQDGETTVRSRCVAMEFNMYDRLDTYTATPPLKFIKLIVSRAASIRRPGSNEWTRVLGLYDIVTAFWHADLPLDEPITVIPPRGEEVPGMVWQMLKAMYGSRRASQLFLEFMVKVFDQCGYQVLKTSRQIFDSRQYDSLAGLWGDDIIAEAESEGIDHLDAMISRLCNIKVLPRVGPGCSLMGRYLKRYICYVPGFGYEWNEDPKHVTMLLESTGKLKAKPQGSPCSKHIGRDDPAILDELDGESQTKYRSDTGRVLYVSSGRFDIQYSAKELGEQMSTPRRLGNARLDRCARYLAGCPFLALVFKHEPEAGGSWIPVDSNWAEEPDRYSTHAGCEFVGSHLIESWVVTDQVRALSSAEAELYGIVDGAARGIMTQSLFKEIADLRGAGAAWSVTVGSDASAAIGISSRSGVGKTRHIATRWLWVQDAVREKQIILKKVPGETNIADLGTKALEPKRHQELMKLLPLAKPTCRRFLAVLVALGAAPATQAAQEAQEELTCAVKPQCEDSKLINYMLVALLTWGLVRLWDWARRPRKRNSRDSTRVCGSRPRQRMSLEEANGKQYAREAADDPIAVFLGGVAIRWR</sequence>
<dbReference type="InterPro" id="IPR036875">
    <property type="entry name" value="Znf_CCHC_sf"/>
</dbReference>
<dbReference type="InterPro" id="IPR001584">
    <property type="entry name" value="Integrase_cat-core"/>
</dbReference>
<dbReference type="SUPFAM" id="SSF57756">
    <property type="entry name" value="Retrovirus zinc finger-like domains"/>
    <property type="match status" value="1"/>
</dbReference>
<keyword evidence="1" id="KW-0479">Metal-binding</keyword>
<evidence type="ECO:0000256" key="1">
    <source>
        <dbReference type="PROSITE-ProRule" id="PRU00047"/>
    </source>
</evidence>
<protein>
    <recommendedName>
        <fullName evidence="8">Retrovirus-related Pol polyprotein from transposon TNT 1-94</fullName>
    </recommendedName>
</protein>